<name>A0A1Y1UJN2_9TREE</name>
<organism evidence="12 13">
    <name type="scientific">Kockovaella imperatae</name>
    <dbReference type="NCBI Taxonomy" id="4999"/>
    <lineage>
        <taxon>Eukaryota</taxon>
        <taxon>Fungi</taxon>
        <taxon>Dikarya</taxon>
        <taxon>Basidiomycota</taxon>
        <taxon>Agaricomycotina</taxon>
        <taxon>Tremellomycetes</taxon>
        <taxon>Tremellales</taxon>
        <taxon>Cuniculitremaceae</taxon>
        <taxon>Kockovaella</taxon>
    </lineage>
</organism>
<dbReference type="GO" id="GO:0005737">
    <property type="term" value="C:cytoplasm"/>
    <property type="evidence" value="ECO:0007669"/>
    <property type="project" value="UniProtKB-SubCell"/>
</dbReference>
<accession>A0A1Y1UJN2</accession>
<keyword evidence="7 9" id="KW-0694">RNA-binding</keyword>
<dbReference type="SUPFAM" id="SSF48371">
    <property type="entry name" value="ARM repeat"/>
    <property type="match status" value="1"/>
</dbReference>
<dbReference type="OrthoDB" id="26399at2759"/>
<dbReference type="STRING" id="4999.A0A1Y1UJN2"/>
<dbReference type="InterPro" id="IPR011989">
    <property type="entry name" value="ARM-like"/>
</dbReference>
<dbReference type="PANTHER" id="PTHR15952:SF11">
    <property type="entry name" value="EXPORTIN-T"/>
    <property type="match status" value="1"/>
</dbReference>
<feature type="domain" description="Exportin-1/Importin-beta-like" evidence="10">
    <location>
        <begin position="124"/>
        <end position="277"/>
    </location>
</feature>
<dbReference type="GO" id="GO:0031267">
    <property type="term" value="F:small GTPase binding"/>
    <property type="evidence" value="ECO:0007669"/>
    <property type="project" value="InterPro"/>
</dbReference>
<reference evidence="12 13" key="1">
    <citation type="submission" date="2017-03" db="EMBL/GenBank/DDBJ databases">
        <title>Widespread Adenine N6-methylation of Active Genes in Fungi.</title>
        <authorList>
            <consortium name="DOE Joint Genome Institute"/>
            <person name="Mondo S.J."/>
            <person name="Dannebaum R.O."/>
            <person name="Kuo R.C."/>
            <person name="Louie K.B."/>
            <person name="Bewick A.J."/>
            <person name="Labutti K."/>
            <person name="Haridas S."/>
            <person name="Kuo A."/>
            <person name="Salamov A."/>
            <person name="Ahrendt S.R."/>
            <person name="Lau R."/>
            <person name="Bowen B.P."/>
            <person name="Lipzen A."/>
            <person name="Sullivan W."/>
            <person name="Andreopoulos W.B."/>
            <person name="Clum A."/>
            <person name="Lindquist E."/>
            <person name="Daum C."/>
            <person name="Northen T.R."/>
            <person name="Ramamoorthy G."/>
            <person name="Schmitz R.J."/>
            <person name="Gryganskyi A."/>
            <person name="Culley D."/>
            <person name="Magnuson J."/>
            <person name="James T.Y."/>
            <person name="O'Malley M.A."/>
            <person name="Stajich J.E."/>
            <person name="Spatafora J.W."/>
            <person name="Visel A."/>
            <person name="Grigoriev I.V."/>
        </authorList>
    </citation>
    <scope>NUCLEOTIDE SEQUENCE [LARGE SCALE GENOMIC DNA]</scope>
    <source>
        <strain evidence="12 13">NRRL Y-17943</strain>
    </source>
</reference>
<protein>
    <recommendedName>
        <fullName evidence="3 9">Exportin-T</fullName>
    </recommendedName>
    <alternativeName>
        <fullName evidence="9">Exportin(tRNA)</fullName>
    </alternativeName>
    <alternativeName>
        <fullName evidence="9">tRNA exportin</fullName>
    </alternativeName>
</protein>
<comment type="function">
    <text evidence="9">tRNA nucleus export receptor which facilitates tRNA translocation across the nuclear pore complex.</text>
</comment>
<evidence type="ECO:0000256" key="8">
    <source>
        <dbReference type="ARBA" id="ARBA00023242"/>
    </source>
</evidence>
<dbReference type="InterPro" id="IPR040017">
    <property type="entry name" value="XPOT"/>
</dbReference>
<dbReference type="Proteomes" id="UP000193218">
    <property type="component" value="Unassembled WGS sequence"/>
</dbReference>
<comment type="similarity">
    <text evidence="2 9">Belongs to the exportin family.</text>
</comment>
<keyword evidence="6 9" id="KW-0820">tRNA-binding</keyword>
<dbReference type="GO" id="GO:0016363">
    <property type="term" value="C:nuclear matrix"/>
    <property type="evidence" value="ECO:0007669"/>
    <property type="project" value="TreeGrafter"/>
</dbReference>
<dbReference type="Pfam" id="PF08389">
    <property type="entry name" value="Xpo1"/>
    <property type="match status" value="1"/>
</dbReference>
<dbReference type="EMBL" id="NBSH01000005">
    <property type="protein sequence ID" value="ORX37714.1"/>
    <property type="molecule type" value="Genomic_DNA"/>
</dbReference>
<evidence type="ECO:0000256" key="4">
    <source>
        <dbReference type="ARBA" id="ARBA00022448"/>
    </source>
</evidence>
<dbReference type="GO" id="GO:0000049">
    <property type="term" value="F:tRNA binding"/>
    <property type="evidence" value="ECO:0007669"/>
    <property type="project" value="UniProtKB-UniRule"/>
</dbReference>
<dbReference type="PANTHER" id="PTHR15952">
    <property type="entry name" value="EXPORTIN-T/LOS1"/>
    <property type="match status" value="1"/>
</dbReference>
<evidence type="ECO:0000256" key="6">
    <source>
        <dbReference type="ARBA" id="ARBA00022555"/>
    </source>
</evidence>
<keyword evidence="13" id="KW-1185">Reference proteome</keyword>
<evidence type="ECO:0000256" key="2">
    <source>
        <dbReference type="ARBA" id="ARBA00009466"/>
    </source>
</evidence>
<evidence type="ECO:0000256" key="7">
    <source>
        <dbReference type="ARBA" id="ARBA00022884"/>
    </source>
</evidence>
<dbReference type="InterPro" id="IPR013598">
    <property type="entry name" value="Exportin-1/Importin-b-like"/>
</dbReference>
<dbReference type="GO" id="GO:0071528">
    <property type="term" value="P:tRNA re-export from nucleus"/>
    <property type="evidence" value="ECO:0007669"/>
    <property type="project" value="UniProtKB-UniRule"/>
</dbReference>
<dbReference type="RefSeq" id="XP_021871701.1">
    <property type="nucleotide sequence ID" value="XM_022012671.1"/>
</dbReference>
<comment type="caution">
    <text evidence="12">The sequence shown here is derived from an EMBL/GenBank/DDBJ whole genome shotgun (WGS) entry which is preliminary data.</text>
</comment>
<evidence type="ECO:0000259" key="10">
    <source>
        <dbReference type="Pfam" id="PF08389"/>
    </source>
</evidence>
<evidence type="ECO:0000256" key="3">
    <source>
        <dbReference type="ARBA" id="ARBA00018928"/>
    </source>
</evidence>
<evidence type="ECO:0000313" key="12">
    <source>
        <dbReference type="EMBL" id="ORX37714.1"/>
    </source>
</evidence>
<dbReference type="GO" id="GO:0005643">
    <property type="term" value="C:nuclear pore"/>
    <property type="evidence" value="ECO:0007669"/>
    <property type="project" value="TreeGrafter"/>
</dbReference>
<evidence type="ECO:0000259" key="11">
    <source>
        <dbReference type="Pfam" id="PF19282"/>
    </source>
</evidence>
<dbReference type="InterPro" id="IPR016024">
    <property type="entry name" value="ARM-type_fold"/>
</dbReference>
<evidence type="ECO:0000256" key="5">
    <source>
        <dbReference type="ARBA" id="ARBA00022490"/>
    </source>
</evidence>
<dbReference type="AlphaFoldDB" id="A0A1Y1UJN2"/>
<dbReference type="GeneID" id="33554479"/>
<keyword evidence="4 9" id="KW-0813">Transport</keyword>
<feature type="domain" description="Exportin-T C-terminal" evidence="11">
    <location>
        <begin position="575"/>
        <end position="1096"/>
    </location>
</feature>
<proteinExistence type="inferred from homology"/>
<evidence type="ECO:0000256" key="9">
    <source>
        <dbReference type="RuleBase" id="RU366037"/>
    </source>
</evidence>
<evidence type="ECO:0000313" key="13">
    <source>
        <dbReference type="Proteomes" id="UP000193218"/>
    </source>
</evidence>
<feature type="domain" description="Exportin-T C-terminal" evidence="11">
    <location>
        <begin position="343"/>
        <end position="514"/>
    </location>
</feature>
<dbReference type="InterPro" id="IPR045546">
    <property type="entry name" value="Exportin-T_C"/>
</dbReference>
<gene>
    <name evidence="12" type="ORF">BD324DRAFT_393229</name>
</gene>
<sequence>MSSHLVQIPQAVSIAASIDPSIDPALKQQAIDYLDKVRQLCEETWQDCLSLWLQGAGAGPSTSSRDGKQKLDTDLRIYCEQVVDNVLTKKATALSPDDKRSIYNALVEYINTEWVSGPCEGGQSFFRNKLASTLAYLFLDTYPDVLPTFLHPFFDLLTPSSNRHPVHLAVHLLSDIALEIHDPTIKSAREFTKERSHRDGLVRDAIRTTGDENKAVEGLINLAKAALEKPEWLDIADQAVRTLATWTPWIDLSVSLTPDTLAFYQRLIKSTPLKVPTATIFRTLVTRGMQDTSERLQVFGILDIASLVDELEPNAKEDDFRAALGTLIGSYATELINMSADSAKIEPLLAKTIPIILRFMSDPSPEVFLSVSQCMTELLRRFKSMYVVKPPPRGQMPPPPKPLSPETRSLMSTILDTSLRKLAWPTDSDWEAPTADEPDPDDDLAQIRLVRTTCRSFIESVAQIDKDLHTDIVARIVLSTFDALARSETVPWQQAELALHLVYTFGELNKANSRAAFYNLPADLLSKAGRDRAHRLSINKSLGESSGRSTPSDDGMIDGIYYGGKERIDYTVYPLTPLGQLLLRCMESGIINYPHPGVMLQYFECTLRYVEFWKTRPGAVQPVIEAMTRGIHHVDLDVRRRCFYLFARFIASSRLDLETEMVSPLLDNLKDLFPIDSALPTPDFPEQDVLVKATTGRSYLSDQLYIYEAAGNLISLVRSDPTQQLALLEAVAAPLVSDLTDPTDSPQNVLKVHNSLMALGHFAKGFPILNPSQDESTLPYEPAFKQLTQALLQTLDRLKTRRIIRDAARFTFSQFVNAIGSSVAELVPGFVIRVVGEYEPSELSDFLQFLSLLMHRLKSNAFSTMDMLLLPLLSRIFSVLQSPITGTDDHLTHNRLKTACLAFFSGIMNANLDGIFITERNKPEFENLLNVLLGYAEDPEDDASQRLAFAFFSRSVIAWSTNASAPSVFADSAMSDKSKAVGNGTSAPTNQHAIPKDARQALPGYEHFIYSRLLPLCFHFPVGHKNGLQGSVQVVMEIAIVIRNTVQARGQEAIDFMLNDLLPKDGCPPEYANQLIQSLKTQQAKDFRHTFVDFTKASRAAAVARQ</sequence>
<dbReference type="InParanoid" id="A0A1Y1UJN2"/>
<dbReference type="Pfam" id="PF19282">
    <property type="entry name" value="Exportin-T"/>
    <property type="match status" value="2"/>
</dbReference>
<evidence type="ECO:0000256" key="1">
    <source>
        <dbReference type="ARBA" id="ARBA00004496"/>
    </source>
</evidence>
<comment type="subcellular location">
    <subcellularLocation>
        <location evidence="1 9">Cytoplasm</location>
    </subcellularLocation>
    <subcellularLocation>
        <location evidence="9">Nucleus</location>
    </subcellularLocation>
    <text evidence="9">Shuttles between the nucleus and the cytoplasm.</text>
</comment>
<dbReference type="FunCoup" id="A0A1Y1UJN2">
    <property type="interactions" value="679"/>
</dbReference>
<keyword evidence="8 9" id="KW-0539">Nucleus</keyword>
<keyword evidence="5 9" id="KW-0963">Cytoplasm</keyword>
<dbReference type="Gene3D" id="1.25.10.10">
    <property type="entry name" value="Leucine-rich Repeat Variant"/>
    <property type="match status" value="1"/>
</dbReference>